<dbReference type="PANTHER" id="PTHR24228">
    <property type="entry name" value="B2 BRADYKININ RECEPTOR/ANGIOTENSIN II RECEPTOR"/>
    <property type="match status" value="1"/>
</dbReference>
<protein>
    <recommendedName>
        <fullName evidence="10">G-protein coupled receptors family 1 profile domain-containing protein</fullName>
    </recommendedName>
</protein>
<dbReference type="PROSITE" id="PS50262">
    <property type="entry name" value="G_PROTEIN_RECEP_F1_2"/>
    <property type="match status" value="1"/>
</dbReference>
<feature type="domain" description="G-protein coupled receptors family 1 profile" evidence="10">
    <location>
        <begin position="33"/>
        <end position="287"/>
    </location>
</feature>
<organism evidence="11 12">
    <name type="scientific">Adineta steineri</name>
    <dbReference type="NCBI Taxonomy" id="433720"/>
    <lineage>
        <taxon>Eukaryota</taxon>
        <taxon>Metazoa</taxon>
        <taxon>Spiralia</taxon>
        <taxon>Gnathifera</taxon>
        <taxon>Rotifera</taxon>
        <taxon>Eurotatoria</taxon>
        <taxon>Bdelloidea</taxon>
        <taxon>Adinetida</taxon>
        <taxon>Adinetidae</taxon>
        <taxon>Adineta</taxon>
    </lineage>
</organism>
<dbReference type="CDD" id="cd00637">
    <property type="entry name" value="7tm_classA_rhodopsin-like"/>
    <property type="match status" value="1"/>
</dbReference>
<name>A0A815M6T5_9BILA</name>
<comment type="subcellular location">
    <subcellularLocation>
        <location evidence="1">Cell membrane</location>
        <topology evidence="1">Multi-pass membrane protein</topology>
    </subcellularLocation>
</comment>
<feature type="transmembrane region" description="Helical" evidence="9">
    <location>
        <begin position="258"/>
        <end position="282"/>
    </location>
</feature>
<evidence type="ECO:0000256" key="7">
    <source>
        <dbReference type="ARBA" id="ARBA00023170"/>
    </source>
</evidence>
<evidence type="ECO:0000256" key="4">
    <source>
        <dbReference type="ARBA" id="ARBA00022989"/>
    </source>
</evidence>
<comment type="caution">
    <text evidence="11">The sequence shown here is derived from an EMBL/GenBank/DDBJ whole genome shotgun (WGS) entry which is preliminary data.</text>
</comment>
<reference evidence="11" key="1">
    <citation type="submission" date="2021-02" db="EMBL/GenBank/DDBJ databases">
        <authorList>
            <person name="Nowell W R."/>
        </authorList>
    </citation>
    <scope>NUCLEOTIDE SEQUENCE</scope>
</reference>
<evidence type="ECO:0000259" key="10">
    <source>
        <dbReference type="PROSITE" id="PS50262"/>
    </source>
</evidence>
<evidence type="ECO:0000313" key="12">
    <source>
        <dbReference type="Proteomes" id="UP000663845"/>
    </source>
</evidence>
<feature type="transmembrane region" description="Helical" evidence="9">
    <location>
        <begin position="171"/>
        <end position="197"/>
    </location>
</feature>
<evidence type="ECO:0000256" key="5">
    <source>
        <dbReference type="ARBA" id="ARBA00023040"/>
    </source>
</evidence>
<dbReference type="AlphaFoldDB" id="A0A815M6T5"/>
<evidence type="ECO:0000256" key="8">
    <source>
        <dbReference type="ARBA" id="ARBA00023224"/>
    </source>
</evidence>
<keyword evidence="8" id="KW-0807">Transducer</keyword>
<feature type="transmembrane region" description="Helical" evidence="9">
    <location>
        <begin position="54"/>
        <end position="77"/>
    </location>
</feature>
<dbReference type="Gene3D" id="1.20.1070.10">
    <property type="entry name" value="Rhodopsin 7-helix transmembrane proteins"/>
    <property type="match status" value="1"/>
</dbReference>
<dbReference type="Proteomes" id="UP000663845">
    <property type="component" value="Unassembled WGS sequence"/>
</dbReference>
<feature type="transmembrane region" description="Helical" evidence="9">
    <location>
        <begin position="229"/>
        <end position="252"/>
    </location>
</feature>
<keyword evidence="3 9" id="KW-0812">Transmembrane</keyword>
<keyword evidence="4 9" id="KW-1133">Transmembrane helix</keyword>
<evidence type="ECO:0000256" key="2">
    <source>
        <dbReference type="ARBA" id="ARBA00022475"/>
    </source>
</evidence>
<sequence>MLLNNNLTATQIEPWFIPMDILQVICTTFAVILALIFLFIIIFEKTCHTIPMLLVANSFLAEFVFGCAMLFLAVFTLHNDLKQIQFYDTWCLYQGCMSYMSVGLQNYSYLLHAIYRYISTVYPTRLYYQSFRFQMFLICSTWICGIIYPIPLILTNQIQYHVNDQTCQMPLIFSFITIFNVTYAYLLPMGSIILLYWKMVRYVHEISQRVLPVNTVLRAQRDLKMIRRIVMLVSILVALGLPYTIFVFMSFFTTPPKYSFRIAFIFVDVSLASVMIVLFQFTEPLKTSIMKMIRTRPIIIVPAMT</sequence>
<feature type="transmembrane region" description="Helical" evidence="9">
    <location>
        <begin position="130"/>
        <end position="151"/>
    </location>
</feature>
<gene>
    <name evidence="11" type="ORF">JYZ213_LOCUS38872</name>
</gene>
<accession>A0A815M6T5</accession>
<evidence type="ECO:0000256" key="3">
    <source>
        <dbReference type="ARBA" id="ARBA00022692"/>
    </source>
</evidence>
<proteinExistence type="predicted"/>
<keyword evidence="2" id="KW-1003">Cell membrane</keyword>
<dbReference type="InterPro" id="IPR017452">
    <property type="entry name" value="GPCR_Rhodpsn_7TM"/>
</dbReference>
<keyword evidence="7" id="KW-0675">Receptor</keyword>
<evidence type="ECO:0000256" key="6">
    <source>
        <dbReference type="ARBA" id="ARBA00023136"/>
    </source>
</evidence>
<keyword evidence="6 9" id="KW-0472">Membrane</keyword>
<dbReference type="SUPFAM" id="SSF81321">
    <property type="entry name" value="Family A G protein-coupled receptor-like"/>
    <property type="match status" value="1"/>
</dbReference>
<evidence type="ECO:0000256" key="1">
    <source>
        <dbReference type="ARBA" id="ARBA00004651"/>
    </source>
</evidence>
<dbReference type="PANTHER" id="PTHR24228:SF59">
    <property type="entry name" value="NEUROPEPTIDE RECEPTOR 15"/>
    <property type="match status" value="1"/>
</dbReference>
<dbReference type="GO" id="GO:0004930">
    <property type="term" value="F:G protein-coupled receptor activity"/>
    <property type="evidence" value="ECO:0007669"/>
    <property type="project" value="UniProtKB-KW"/>
</dbReference>
<dbReference type="EMBL" id="CAJNOG010001193">
    <property type="protein sequence ID" value="CAF1419317.1"/>
    <property type="molecule type" value="Genomic_DNA"/>
</dbReference>
<feature type="transmembrane region" description="Helical" evidence="9">
    <location>
        <begin position="21"/>
        <end position="42"/>
    </location>
</feature>
<evidence type="ECO:0000256" key="9">
    <source>
        <dbReference type="SAM" id="Phobius"/>
    </source>
</evidence>
<dbReference type="GO" id="GO:0005886">
    <property type="term" value="C:plasma membrane"/>
    <property type="evidence" value="ECO:0007669"/>
    <property type="project" value="UniProtKB-SubCell"/>
</dbReference>
<evidence type="ECO:0000313" key="11">
    <source>
        <dbReference type="EMBL" id="CAF1419317.1"/>
    </source>
</evidence>
<keyword evidence="5" id="KW-0297">G-protein coupled receptor</keyword>